<proteinExistence type="predicted"/>
<protein>
    <submittedName>
        <fullName evidence="1">Unannotated protein</fullName>
    </submittedName>
</protein>
<organism evidence="1">
    <name type="scientific">freshwater metagenome</name>
    <dbReference type="NCBI Taxonomy" id="449393"/>
    <lineage>
        <taxon>unclassified sequences</taxon>
        <taxon>metagenomes</taxon>
        <taxon>ecological metagenomes</taxon>
    </lineage>
</organism>
<sequence length="61" mass="6110">MDATTLSLRGASPDAMIDPMVECILEALRLDGAVHADASSSIHANSIGGKELAGGLFGAIA</sequence>
<evidence type="ECO:0000313" key="1">
    <source>
        <dbReference type="EMBL" id="CAB5058932.1"/>
    </source>
</evidence>
<reference evidence="1" key="1">
    <citation type="submission" date="2020-05" db="EMBL/GenBank/DDBJ databases">
        <authorList>
            <person name="Chiriac C."/>
            <person name="Salcher M."/>
            <person name="Ghai R."/>
            <person name="Kavagutti S V."/>
        </authorList>
    </citation>
    <scope>NUCLEOTIDE SEQUENCE</scope>
</reference>
<gene>
    <name evidence="1" type="ORF">UFOPK4354_00012</name>
</gene>
<dbReference type="AlphaFoldDB" id="A0A6J7U0W4"/>
<dbReference type="EMBL" id="CAFBQW010000001">
    <property type="protein sequence ID" value="CAB5058932.1"/>
    <property type="molecule type" value="Genomic_DNA"/>
</dbReference>
<accession>A0A6J7U0W4</accession>
<name>A0A6J7U0W4_9ZZZZ</name>